<reference evidence="2 3" key="1">
    <citation type="submission" date="2016-07" db="EMBL/GenBank/DDBJ databases">
        <title>Draft Genome Sequence of Methylobrevis pamukkalensis PK2.</title>
        <authorList>
            <person name="Vasilenko O.V."/>
            <person name="Doronina N.V."/>
            <person name="Shmareva M.N."/>
            <person name="Tarlachkov S.V."/>
            <person name="Mustakhimov I."/>
            <person name="Trotsenko Y.A."/>
        </authorList>
    </citation>
    <scope>NUCLEOTIDE SEQUENCE [LARGE SCALE GENOMIC DNA]</scope>
    <source>
        <strain evidence="2 3">PK2</strain>
    </source>
</reference>
<feature type="transmembrane region" description="Helical" evidence="1">
    <location>
        <begin position="36"/>
        <end position="58"/>
    </location>
</feature>
<dbReference type="EMBL" id="MCRJ01000156">
    <property type="protein sequence ID" value="ODN68588.1"/>
    <property type="molecule type" value="Genomic_DNA"/>
</dbReference>
<comment type="caution">
    <text evidence="2">The sequence shown here is derived from an EMBL/GenBank/DDBJ whole genome shotgun (WGS) entry which is preliminary data.</text>
</comment>
<keyword evidence="1" id="KW-0812">Transmembrane</keyword>
<dbReference type="Proteomes" id="UP000094622">
    <property type="component" value="Unassembled WGS sequence"/>
</dbReference>
<feature type="transmembrane region" description="Helical" evidence="1">
    <location>
        <begin position="124"/>
        <end position="144"/>
    </location>
</feature>
<evidence type="ECO:0000313" key="2">
    <source>
        <dbReference type="EMBL" id="ODN68588.1"/>
    </source>
</evidence>
<proteinExistence type="predicted"/>
<sequence>MSTEHLLSQDTPLFTVDGALPQRAGTRRTVVESYRLMRLVALLVFIIAATFAGMASAAPNAPDVYGPNENTLWKFSREAAEPLRFQIADVAAPGAQVSPASPARTTREPLFDALFAQETGGRGMVAGIIGVLLAGMLGLTAVLWHEFGSRLGLTASRSLRG</sequence>
<keyword evidence="1" id="KW-1133">Transmembrane helix</keyword>
<dbReference type="RefSeq" id="WP_069308278.1">
    <property type="nucleotide sequence ID" value="NZ_MCRJ01000156.1"/>
</dbReference>
<accession>A0A1E3GX07</accession>
<protein>
    <submittedName>
        <fullName evidence="2">Uncharacterized protein</fullName>
    </submittedName>
</protein>
<organism evidence="2 3">
    <name type="scientific">Methylobrevis pamukkalensis</name>
    <dbReference type="NCBI Taxonomy" id="1439726"/>
    <lineage>
        <taxon>Bacteria</taxon>
        <taxon>Pseudomonadati</taxon>
        <taxon>Pseudomonadota</taxon>
        <taxon>Alphaproteobacteria</taxon>
        <taxon>Hyphomicrobiales</taxon>
        <taxon>Pleomorphomonadaceae</taxon>
        <taxon>Methylobrevis</taxon>
    </lineage>
</organism>
<gene>
    <name evidence="2" type="ORF">A6302_04117</name>
</gene>
<keyword evidence="3" id="KW-1185">Reference proteome</keyword>
<dbReference type="AlphaFoldDB" id="A0A1E3GX07"/>
<evidence type="ECO:0000313" key="3">
    <source>
        <dbReference type="Proteomes" id="UP000094622"/>
    </source>
</evidence>
<name>A0A1E3GX07_9HYPH</name>
<keyword evidence="1" id="KW-0472">Membrane</keyword>
<evidence type="ECO:0000256" key="1">
    <source>
        <dbReference type="SAM" id="Phobius"/>
    </source>
</evidence>